<evidence type="ECO:0008006" key="4">
    <source>
        <dbReference type="Google" id="ProtNLM"/>
    </source>
</evidence>
<organism evidence="2 3">
    <name type="scientific">Hibiscus trionum</name>
    <name type="common">Flower of an hour</name>
    <dbReference type="NCBI Taxonomy" id="183268"/>
    <lineage>
        <taxon>Eukaryota</taxon>
        <taxon>Viridiplantae</taxon>
        <taxon>Streptophyta</taxon>
        <taxon>Embryophyta</taxon>
        <taxon>Tracheophyta</taxon>
        <taxon>Spermatophyta</taxon>
        <taxon>Magnoliopsida</taxon>
        <taxon>eudicotyledons</taxon>
        <taxon>Gunneridae</taxon>
        <taxon>Pentapetalae</taxon>
        <taxon>rosids</taxon>
        <taxon>malvids</taxon>
        <taxon>Malvales</taxon>
        <taxon>Malvaceae</taxon>
        <taxon>Malvoideae</taxon>
        <taxon>Hibiscus</taxon>
    </lineage>
</organism>
<sequence>MINILCWNAQGVASPAFRRHFRNFVRINDPQVVVLVEPRINSVRADRVLTKLEFPNSYWVEAHGFNGGIWLLWWDSVSIHIDRISNQFIHICVTLIVSSEWFFFTVVYAIPKVNVRRLLWTFLENLNPGNDVALILGGDINPTLSRHDQNRSACVGSGVNNLFSDIMFNLSLVDAGFSGSHLTWNRGNLYKRLNKFLVNEAWCSRVKTFTIMQLEQLGLNHMHFLMKPTQPTISLRSRPLRYLAS</sequence>
<dbReference type="InterPro" id="IPR036691">
    <property type="entry name" value="Endo/exonu/phosph_ase_sf"/>
</dbReference>
<dbReference type="Proteomes" id="UP001165190">
    <property type="component" value="Unassembled WGS sequence"/>
</dbReference>
<keyword evidence="1" id="KW-0812">Transmembrane</keyword>
<dbReference type="OrthoDB" id="1002478at2759"/>
<dbReference type="SUPFAM" id="SSF56219">
    <property type="entry name" value="DNase I-like"/>
    <property type="match status" value="1"/>
</dbReference>
<evidence type="ECO:0000256" key="1">
    <source>
        <dbReference type="SAM" id="Phobius"/>
    </source>
</evidence>
<evidence type="ECO:0000313" key="3">
    <source>
        <dbReference type="Proteomes" id="UP001165190"/>
    </source>
</evidence>
<dbReference type="AlphaFoldDB" id="A0A9W7GQY5"/>
<dbReference type="EMBL" id="BSYR01000002">
    <property type="protein sequence ID" value="GMI63733.1"/>
    <property type="molecule type" value="Genomic_DNA"/>
</dbReference>
<protein>
    <recommendedName>
        <fullName evidence="4">Endonuclease/exonuclease/phosphatase domain-containing protein</fullName>
    </recommendedName>
</protein>
<keyword evidence="1" id="KW-1133">Transmembrane helix</keyword>
<proteinExistence type="predicted"/>
<keyword evidence="3" id="KW-1185">Reference proteome</keyword>
<evidence type="ECO:0000313" key="2">
    <source>
        <dbReference type="EMBL" id="GMI63733.1"/>
    </source>
</evidence>
<name>A0A9W7GQY5_HIBTR</name>
<comment type="caution">
    <text evidence="2">The sequence shown here is derived from an EMBL/GenBank/DDBJ whole genome shotgun (WGS) entry which is preliminary data.</text>
</comment>
<dbReference type="PANTHER" id="PTHR35218:SF9">
    <property type="entry name" value="ENDONUCLEASE_EXONUCLEASE_PHOSPHATASE DOMAIN-CONTAINING PROTEIN"/>
    <property type="match status" value="1"/>
</dbReference>
<dbReference type="PANTHER" id="PTHR35218">
    <property type="entry name" value="RNASE H DOMAIN-CONTAINING PROTEIN"/>
    <property type="match status" value="1"/>
</dbReference>
<feature type="transmembrane region" description="Helical" evidence="1">
    <location>
        <begin position="88"/>
        <end position="110"/>
    </location>
</feature>
<reference evidence="2" key="1">
    <citation type="submission" date="2023-05" db="EMBL/GenBank/DDBJ databases">
        <title>Genome and transcriptome analyses reveal genes involved in the formation of fine ridges on petal epidermal cells in Hibiscus trionum.</title>
        <authorList>
            <person name="Koshimizu S."/>
            <person name="Masuda S."/>
            <person name="Ishii T."/>
            <person name="Shirasu K."/>
            <person name="Hoshino A."/>
            <person name="Arita M."/>
        </authorList>
    </citation>
    <scope>NUCLEOTIDE SEQUENCE</scope>
    <source>
        <strain evidence="2">Hamamatsu line</strain>
    </source>
</reference>
<gene>
    <name evidence="2" type="ORF">HRI_000042600</name>
</gene>
<keyword evidence="1" id="KW-0472">Membrane</keyword>
<dbReference type="Gene3D" id="3.60.10.10">
    <property type="entry name" value="Endonuclease/exonuclease/phosphatase"/>
    <property type="match status" value="1"/>
</dbReference>
<accession>A0A9W7GQY5</accession>